<proteinExistence type="inferred from homology"/>
<reference evidence="4 5" key="1">
    <citation type="journal article" date="2016" name="Mol. Biol. Evol.">
        <title>Comparative Genomics of Early-Diverging Mushroom-Forming Fungi Provides Insights into the Origins of Lignocellulose Decay Capabilities.</title>
        <authorList>
            <person name="Nagy L.G."/>
            <person name="Riley R."/>
            <person name="Tritt A."/>
            <person name="Adam C."/>
            <person name="Daum C."/>
            <person name="Floudas D."/>
            <person name="Sun H."/>
            <person name="Yadav J.S."/>
            <person name="Pangilinan J."/>
            <person name="Larsson K.H."/>
            <person name="Matsuura K."/>
            <person name="Barry K."/>
            <person name="Labutti K."/>
            <person name="Kuo R."/>
            <person name="Ohm R.A."/>
            <person name="Bhattacharya S.S."/>
            <person name="Shirouzu T."/>
            <person name="Yoshinaga Y."/>
            <person name="Martin F.M."/>
            <person name="Grigoriev I.V."/>
            <person name="Hibbett D.S."/>
        </authorList>
    </citation>
    <scope>NUCLEOTIDE SEQUENCE [LARGE SCALE GENOMIC DNA]</scope>
    <source>
        <strain evidence="4 5">CBS 109695</strain>
    </source>
</reference>
<dbReference type="PANTHER" id="PTHR43212">
    <property type="entry name" value="QUERCETIN 2,3-DIOXYGENASE"/>
    <property type="match status" value="1"/>
</dbReference>
<organism evidence="4 5">
    <name type="scientific">Athelia psychrophila</name>
    <dbReference type="NCBI Taxonomy" id="1759441"/>
    <lineage>
        <taxon>Eukaryota</taxon>
        <taxon>Fungi</taxon>
        <taxon>Dikarya</taxon>
        <taxon>Basidiomycota</taxon>
        <taxon>Agaricomycotina</taxon>
        <taxon>Agaricomycetes</taxon>
        <taxon>Agaricomycetidae</taxon>
        <taxon>Atheliales</taxon>
        <taxon>Atheliaceae</taxon>
        <taxon>Athelia</taxon>
    </lineage>
</organism>
<accession>A0A166C153</accession>
<name>A0A166C153_9AGAM</name>
<dbReference type="SUPFAM" id="SSF51182">
    <property type="entry name" value="RmlC-like cupins"/>
    <property type="match status" value="1"/>
</dbReference>
<dbReference type="EMBL" id="KV417636">
    <property type="protein sequence ID" value="KZP13183.1"/>
    <property type="molecule type" value="Genomic_DNA"/>
</dbReference>
<evidence type="ECO:0000256" key="2">
    <source>
        <dbReference type="RuleBase" id="RU003457"/>
    </source>
</evidence>
<dbReference type="AlphaFoldDB" id="A0A166C153"/>
<evidence type="ECO:0000313" key="4">
    <source>
        <dbReference type="EMBL" id="KZP13183.1"/>
    </source>
</evidence>
<dbReference type="InterPro" id="IPR003829">
    <property type="entry name" value="Pirin_N_dom"/>
</dbReference>
<dbReference type="Gene3D" id="2.60.120.10">
    <property type="entry name" value="Jelly Rolls"/>
    <property type="match status" value="2"/>
</dbReference>
<feature type="domain" description="Pirin N-terminal" evidence="3">
    <location>
        <begin position="55"/>
        <end position="96"/>
    </location>
</feature>
<gene>
    <name evidence="4" type="ORF">FIBSPDRAFT_897572</name>
</gene>
<dbReference type="InterPro" id="IPR014710">
    <property type="entry name" value="RmlC-like_jellyroll"/>
</dbReference>
<protein>
    <recommendedName>
        <fullName evidence="3">Pirin N-terminal domain-containing protein</fullName>
    </recommendedName>
</protein>
<evidence type="ECO:0000256" key="1">
    <source>
        <dbReference type="ARBA" id="ARBA00008416"/>
    </source>
</evidence>
<dbReference type="Pfam" id="PF02678">
    <property type="entry name" value="Pirin"/>
    <property type="match status" value="1"/>
</dbReference>
<evidence type="ECO:0000259" key="3">
    <source>
        <dbReference type="Pfam" id="PF02678"/>
    </source>
</evidence>
<comment type="similarity">
    <text evidence="1 2">Belongs to the pirin family.</text>
</comment>
<dbReference type="OrthoDB" id="10261807at2759"/>
<sequence>MAGPFPGVACPRETKGTRLAVLLWILYCSSLVLYSARIRMGSSAEINIGISESRSNDSPGTTRILKRGDVQLISAGAGIYHSEKAQNKDVHLLEIWSSRALSNLAPSHFIRHFSDEEKMNEWVRIAAPVNANTPDVSSYQDAPSSARIRSAIAVYATMLASGVSRRRIFQLGSTKGYIHVIQTSGYNAGASKGAEIKLSGGDSGTTEVELREGDGAYVMLVPGSEFKVQNIGARVAEVLLFKME</sequence>
<dbReference type="InterPro" id="IPR012093">
    <property type="entry name" value="Pirin"/>
</dbReference>
<dbReference type="Proteomes" id="UP000076532">
    <property type="component" value="Unassembled WGS sequence"/>
</dbReference>
<dbReference type="PANTHER" id="PTHR43212:SF3">
    <property type="entry name" value="QUERCETIN 2,3-DIOXYGENASE"/>
    <property type="match status" value="1"/>
</dbReference>
<dbReference type="STRING" id="436010.A0A166C153"/>
<keyword evidence="5" id="KW-1185">Reference proteome</keyword>
<evidence type="ECO:0000313" key="5">
    <source>
        <dbReference type="Proteomes" id="UP000076532"/>
    </source>
</evidence>
<dbReference type="InterPro" id="IPR011051">
    <property type="entry name" value="RmlC_Cupin_sf"/>
</dbReference>